<dbReference type="Pfam" id="PF08782">
    <property type="entry name" value="c-SKI_SMAD_bind"/>
    <property type="match status" value="1"/>
</dbReference>
<dbReference type="AlphaFoldDB" id="A0AAE1QJ56"/>
<evidence type="ECO:0000256" key="1">
    <source>
        <dbReference type="ARBA" id="ARBA00009513"/>
    </source>
</evidence>
<dbReference type="GO" id="GO:0046332">
    <property type="term" value="F:SMAD binding"/>
    <property type="evidence" value="ECO:0007669"/>
    <property type="project" value="InterPro"/>
</dbReference>
<dbReference type="GO" id="GO:0000978">
    <property type="term" value="F:RNA polymerase II cis-regulatory region sequence-specific DNA binding"/>
    <property type="evidence" value="ECO:0007669"/>
    <property type="project" value="TreeGrafter"/>
</dbReference>
<evidence type="ECO:0000256" key="2">
    <source>
        <dbReference type="SAM" id="MobiDB-lite"/>
    </source>
</evidence>
<feature type="domain" description="c-SKI SMAD4-binding" evidence="3">
    <location>
        <begin position="283"/>
        <end position="376"/>
    </location>
</feature>
<dbReference type="GO" id="GO:0005737">
    <property type="term" value="C:cytoplasm"/>
    <property type="evidence" value="ECO:0007669"/>
    <property type="project" value="TreeGrafter"/>
</dbReference>
<evidence type="ECO:0000313" key="4">
    <source>
        <dbReference type="EMBL" id="KAK4319746.1"/>
    </source>
</evidence>
<evidence type="ECO:0000313" key="6">
    <source>
        <dbReference type="Proteomes" id="UP001292094"/>
    </source>
</evidence>
<dbReference type="Gene3D" id="3.10.390.10">
    <property type="entry name" value="SAND domain-like"/>
    <property type="match status" value="1"/>
</dbReference>
<comment type="similarity">
    <text evidence="1">Belongs to the SKI family.</text>
</comment>
<proteinExistence type="inferred from homology"/>
<dbReference type="CDD" id="cd21079">
    <property type="entry name" value="DHD_Ski_Sno"/>
    <property type="match status" value="1"/>
</dbReference>
<evidence type="ECO:0000259" key="3">
    <source>
        <dbReference type="SMART" id="SM01046"/>
    </source>
</evidence>
<evidence type="ECO:0000313" key="5">
    <source>
        <dbReference type="EMBL" id="KAK4327370.1"/>
    </source>
</evidence>
<protein>
    <recommendedName>
        <fullName evidence="3">c-SKI SMAD4-binding domain-containing protein</fullName>
    </recommendedName>
</protein>
<dbReference type="EMBL" id="JAWZYT010000731">
    <property type="protein sequence ID" value="KAK4319746.1"/>
    <property type="molecule type" value="Genomic_DNA"/>
</dbReference>
<dbReference type="SUPFAM" id="SSF46955">
    <property type="entry name" value="Putative DNA-binding domain"/>
    <property type="match status" value="1"/>
</dbReference>
<dbReference type="GO" id="GO:0000981">
    <property type="term" value="F:DNA-binding transcription factor activity, RNA polymerase II-specific"/>
    <property type="evidence" value="ECO:0007669"/>
    <property type="project" value="TreeGrafter"/>
</dbReference>
<dbReference type="GO" id="GO:0005634">
    <property type="term" value="C:nucleus"/>
    <property type="evidence" value="ECO:0007669"/>
    <property type="project" value="TreeGrafter"/>
</dbReference>
<dbReference type="InterPro" id="IPR014890">
    <property type="entry name" value="c-SKI_SMAD4-bd_dom"/>
</dbReference>
<dbReference type="Proteomes" id="UP001292094">
    <property type="component" value="Unassembled WGS sequence"/>
</dbReference>
<reference evidence="5" key="1">
    <citation type="submission" date="2023-11" db="EMBL/GenBank/DDBJ databases">
        <title>Genome assemblies of two species of porcelain crab, Petrolisthes cinctipes and Petrolisthes manimaculis (Anomura: Porcellanidae).</title>
        <authorList>
            <person name="Angst P."/>
        </authorList>
    </citation>
    <scope>NUCLEOTIDE SEQUENCE</scope>
    <source>
        <strain evidence="5">PB745_02</strain>
        <tissue evidence="5">Gill</tissue>
    </source>
</reference>
<dbReference type="FunFam" id="3.10.260.20:FF:000002">
    <property type="entry name" value="SKI-like oncogene a"/>
    <property type="match status" value="1"/>
</dbReference>
<dbReference type="Pfam" id="PF02437">
    <property type="entry name" value="Ski_Sno_DHD"/>
    <property type="match status" value="1"/>
</dbReference>
<dbReference type="InterPro" id="IPR010919">
    <property type="entry name" value="SAND-like_dom_sf"/>
</dbReference>
<dbReference type="GO" id="GO:0030514">
    <property type="term" value="P:negative regulation of BMP signaling pathway"/>
    <property type="evidence" value="ECO:0007669"/>
    <property type="project" value="TreeGrafter"/>
</dbReference>
<dbReference type="SMART" id="SM01046">
    <property type="entry name" value="c-SKI_SMAD_bind"/>
    <property type="match status" value="1"/>
</dbReference>
<keyword evidence="6" id="KW-1185">Reference proteome</keyword>
<accession>A0AAE1QJ56</accession>
<organism evidence="5 6">
    <name type="scientific">Petrolisthes manimaculis</name>
    <dbReference type="NCBI Taxonomy" id="1843537"/>
    <lineage>
        <taxon>Eukaryota</taxon>
        <taxon>Metazoa</taxon>
        <taxon>Ecdysozoa</taxon>
        <taxon>Arthropoda</taxon>
        <taxon>Crustacea</taxon>
        <taxon>Multicrustacea</taxon>
        <taxon>Malacostraca</taxon>
        <taxon>Eumalacostraca</taxon>
        <taxon>Eucarida</taxon>
        <taxon>Decapoda</taxon>
        <taxon>Pleocyemata</taxon>
        <taxon>Anomura</taxon>
        <taxon>Galatheoidea</taxon>
        <taxon>Porcellanidae</taxon>
        <taxon>Petrolisthes</taxon>
    </lineage>
</organism>
<dbReference type="GO" id="GO:0005667">
    <property type="term" value="C:transcription regulator complex"/>
    <property type="evidence" value="ECO:0007669"/>
    <property type="project" value="TreeGrafter"/>
</dbReference>
<dbReference type="EMBL" id="JAWZYT010000155">
    <property type="protein sequence ID" value="KAK4327370.1"/>
    <property type="molecule type" value="Genomic_DNA"/>
</dbReference>
<dbReference type="SUPFAM" id="SSF63763">
    <property type="entry name" value="SAND domain-like"/>
    <property type="match status" value="1"/>
</dbReference>
<dbReference type="InterPro" id="IPR037000">
    <property type="entry name" value="Ski_DNA-bd_sf"/>
</dbReference>
<dbReference type="PANTHER" id="PTHR10005:SF25">
    <property type="entry name" value="SNO ONCOGENE, ISOFORM B"/>
    <property type="match status" value="1"/>
</dbReference>
<dbReference type="Gene3D" id="3.10.260.20">
    <property type="entry name" value="Ski"/>
    <property type="match status" value="1"/>
</dbReference>
<dbReference type="InterPro" id="IPR003380">
    <property type="entry name" value="SKI/SNO/DAC"/>
</dbReference>
<sequence>MATPDHNPCLKQVLRICQHAAMTSLHGPGPNYYLNDMGAPRAGVGKLADPDDDPPSLRQLDAHTKHELYTKTGFKKLLLYEESRKNKVEESAHRGVVTDSTVPPPVPAPTATPATHTPSEPSPPKGKDVSTSTSVEIEDSWIEPGVFLAPPPFPPQPVPVLAIADKGSPGAVREETLLDGEVIACFSVGGEKRLCMAQILNTVLREFSLTQINPMCDELQIYCSRCNPAQLDSLRNAGVLPHSAISCGLITYTDAQRLTQALLYTHPVRAPIPAPTQRPDHPQLRVYHTCFGKCKGVVWEDLYTGPDSPCIECEECRGLLPPARFVCHAHRSLENRTVHWGFDAEQWRTYLLLAKDQHLPLEKAEGQLKAFKNKFGPAGAKRKQHPPVQPTTHSLSFHPPLTIIIISLLPLYIPTHSLHDQSLPLAAISFVLSLPFFPASTPRLPSPASPHHLSFSLPPPHHLSSLPSSTSYAPTPPLPGFLLPPLIHLSSLPLHHHSTSPPTQPLPDFSLLSSTSPPLPGFLLPPLLLPFLLYELLATRLYVCRDSNQPLPYC</sequence>
<feature type="region of interest" description="Disordered" evidence="2">
    <location>
        <begin position="87"/>
        <end position="135"/>
    </location>
</feature>
<comment type="caution">
    <text evidence="5">The sequence shown here is derived from an EMBL/GenBank/DDBJ whole genome shotgun (WGS) entry which is preliminary data.</text>
</comment>
<dbReference type="InterPro" id="IPR009061">
    <property type="entry name" value="DNA-bd_dom_put_sf"/>
</dbReference>
<name>A0AAE1QJ56_9EUCA</name>
<dbReference type="PANTHER" id="PTHR10005">
    <property type="entry name" value="SKI ONCOGENE-RELATED"/>
    <property type="match status" value="1"/>
</dbReference>
<dbReference type="InterPro" id="IPR023216">
    <property type="entry name" value="Tscrpt_reg_SKI_SnoN"/>
</dbReference>
<gene>
    <name evidence="5" type="ORF">Pmani_002162</name>
    <name evidence="4" type="ORF">Pmani_009400</name>
</gene>